<accession>A0ACC2GH26</accession>
<dbReference type="EMBL" id="CM055740">
    <property type="protein sequence ID" value="KAJ8002826.1"/>
    <property type="molecule type" value="Genomic_DNA"/>
</dbReference>
<evidence type="ECO:0000313" key="2">
    <source>
        <dbReference type="Proteomes" id="UP001157502"/>
    </source>
</evidence>
<reference evidence="1" key="1">
    <citation type="submission" date="2021-05" db="EMBL/GenBank/DDBJ databases">
        <authorList>
            <person name="Pan Q."/>
            <person name="Jouanno E."/>
            <person name="Zahm M."/>
            <person name="Klopp C."/>
            <person name="Cabau C."/>
            <person name="Louis A."/>
            <person name="Berthelot C."/>
            <person name="Parey E."/>
            <person name="Roest Crollius H."/>
            <person name="Montfort J."/>
            <person name="Robinson-Rechavi M."/>
            <person name="Bouchez O."/>
            <person name="Lampietro C."/>
            <person name="Lopez Roques C."/>
            <person name="Donnadieu C."/>
            <person name="Postlethwait J."/>
            <person name="Bobe J."/>
            <person name="Dillon D."/>
            <person name="Chandos A."/>
            <person name="von Hippel F."/>
            <person name="Guiguen Y."/>
        </authorList>
    </citation>
    <scope>NUCLEOTIDE SEQUENCE</scope>
    <source>
        <strain evidence="1">YG-Jan2019</strain>
    </source>
</reference>
<proteinExistence type="predicted"/>
<sequence length="182" mass="20478">MYHPRFVNRFVNNVLYRNEKRVRPLKCEQLVGCETADSSLFLDGVLADVPPPAPILTRLCFVTPPASPILHPQSCACQRSRQSPGPAPPGPSLRAPRDSTRRPRDNQGLKLSDQYSSDAAPRFVLFAEAEDVTVGHWSEPFVPNQVSCPYGPFICFLPVFKAEARSVRRRRWLIIVQRAHGM</sequence>
<dbReference type="Proteomes" id="UP001157502">
    <property type="component" value="Chromosome 13"/>
</dbReference>
<organism evidence="1 2">
    <name type="scientific">Dallia pectoralis</name>
    <name type="common">Alaska blackfish</name>
    <dbReference type="NCBI Taxonomy" id="75939"/>
    <lineage>
        <taxon>Eukaryota</taxon>
        <taxon>Metazoa</taxon>
        <taxon>Chordata</taxon>
        <taxon>Craniata</taxon>
        <taxon>Vertebrata</taxon>
        <taxon>Euteleostomi</taxon>
        <taxon>Actinopterygii</taxon>
        <taxon>Neopterygii</taxon>
        <taxon>Teleostei</taxon>
        <taxon>Protacanthopterygii</taxon>
        <taxon>Esociformes</taxon>
        <taxon>Umbridae</taxon>
        <taxon>Dallia</taxon>
    </lineage>
</organism>
<keyword evidence="2" id="KW-1185">Reference proteome</keyword>
<gene>
    <name evidence="1" type="ORF">DPEC_G00163010</name>
</gene>
<protein>
    <submittedName>
        <fullName evidence="1">Uncharacterized protein</fullName>
    </submittedName>
</protein>
<comment type="caution">
    <text evidence="1">The sequence shown here is derived from an EMBL/GenBank/DDBJ whole genome shotgun (WGS) entry which is preliminary data.</text>
</comment>
<name>A0ACC2GH26_DALPE</name>
<evidence type="ECO:0000313" key="1">
    <source>
        <dbReference type="EMBL" id="KAJ8002826.1"/>
    </source>
</evidence>